<dbReference type="NCBIfam" id="TIGR01725">
    <property type="entry name" value="phge_HK97_gp10"/>
    <property type="match status" value="1"/>
</dbReference>
<dbReference type="InterPro" id="IPR010064">
    <property type="entry name" value="HK97-gp10_tail"/>
</dbReference>
<protein>
    <submittedName>
        <fullName evidence="1">HK97 gp10 family phage protein</fullName>
    </submittedName>
</protein>
<dbReference type="Proteomes" id="UP000749740">
    <property type="component" value="Unassembled WGS sequence"/>
</dbReference>
<evidence type="ECO:0000313" key="2">
    <source>
        <dbReference type="Proteomes" id="UP000749740"/>
    </source>
</evidence>
<dbReference type="AlphaFoldDB" id="A0A9Q3MA28"/>
<accession>A0A9Q3MA28</accession>
<sequence length="138" mass="14768">MASNGLKETLAAMERVKLAAKEAAMKRLIKGANNVADVQRQLAPEDTGALAGSIAVTLPGHTTPPYSQPGGSRVVGENQVVITAGNADVRYAHLVEHGTSQAEAQPFFLPGYRLLQDKVKRSTASAYGRAARKEWNRK</sequence>
<name>A0A9Q3MA28_9HYPH</name>
<organism evidence="1 2">
    <name type="scientific">Rhizobium lentis</name>
    <dbReference type="NCBI Taxonomy" id="1138194"/>
    <lineage>
        <taxon>Bacteria</taxon>
        <taxon>Pseudomonadati</taxon>
        <taxon>Pseudomonadota</taxon>
        <taxon>Alphaproteobacteria</taxon>
        <taxon>Hyphomicrobiales</taxon>
        <taxon>Rhizobiaceae</taxon>
        <taxon>Rhizobium/Agrobacterium group</taxon>
        <taxon>Rhizobium</taxon>
    </lineage>
</organism>
<gene>
    <name evidence="1" type="ORF">HJB63_10755</name>
</gene>
<reference evidence="1" key="1">
    <citation type="submission" date="2020-04" db="EMBL/GenBank/DDBJ databases">
        <title>Global-level population genomics: horizontal gene transfer, symbiosis and evolution in Rhizobia.</title>
        <authorList>
            <person name="Gai Y."/>
        </authorList>
    </citation>
    <scope>NUCLEOTIDE SEQUENCE</scope>
    <source>
        <strain evidence="1">BLR57</strain>
    </source>
</reference>
<dbReference type="EMBL" id="JABDYC010000002">
    <property type="protein sequence ID" value="MBX5023052.1"/>
    <property type="molecule type" value="Genomic_DNA"/>
</dbReference>
<comment type="caution">
    <text evidence="1">The sequence shown here is derived from an EMBL/GenBank/DDBJ whole genome shotgun (WGS) entry which is preliminary data.</text>
</comment>
<proteinExistence type="predicted"/>
<evidence type="ECO:0000313" key="1">
    <source>
        <dbReference type="EMBL" id="MBX5023052.1"/>
    </source>
</evidence>
<dbReference type="Pfam" id="PF04883">
    <property type="entry name" value="HK97-gp10_like"/>
    <property type="match status" value="1"/>
</dbReference>